<sequence length="379" mass="41536">MMTQANFSGSYLPVEVTLLLDIVSADSVNDISPTQKEALIQSGQRHYSDMLTLEKPPSATHEALYNQALAAGKQRMANDVTSLAFSLHQLFHACVSASQPLILVSLVRAGLPIGVLLQKALSDASASYALASQHYGVSIIRDRGLDPVALQYILQQHPYSPIVFVDGWTGKGAIYGELQRSLAQITDKRQQAQLFHQGDGVIPLVTLADPAGVAWLSASDDDWLMPASLLNSTVSGLISRTLYREPSDGLHQAVYYDKLQPWDRSGEFIQTIDALRKQTPLPTPLTGKLLPTFATQSVIEDLAARFAISNRNRIKPTIAEATRAILRRDPECVLVNEMADGQDTALLRHLCEEKNIQLIEDASIAPYQAVTIIKNRSQN</sequence>
<evidence type="ECO:0000313" key="3">
    <source>
        <dbReference type="EMBL" id="MDI4509547.1"/>
    </source>
</evidence>
<proteinExistence type="predicted"/>
<name>A0AAW6TGS2_FAUOS</name>
<evidence type="ECO:0000259" key="2">
    <source>
        <dbReference type="Pfam" id="PF15608"/>
    </source>
</evidence>
<accession>A0AAW6TGS2</accession>
<feature type="domain" description="PELOTA RNA-binding" evidence="2">
    <location>
        <begin position="295"/>
        <end position="375"/>
    </location>
</feature>
<dbReference type="EMBL" id="SSCJ01000003">
    <property type="protein sequence ID" value="MDI4509547.1"/>
    <property type="molecule type" value="Genomic_DNA"/>
</dbReference>
<dbReference type="InterPro" id="IPR048336">
    <property type="entry name" value="StiP-like"/>
</dbReference>
<dbReference type="InterPro" id="IPR011215">
    <property type="entry name" value="StiP_N"/>
</dbReference>
<organism evidence="3">
    <name type="scientific">Faucicola osloensis</name>
    <name type="common">Moraxella osloensis</name>
    <dbReference type="NCBI Taxonomy" id="34062"/>
    <lineage>
        <taxon>Bacteria</taxon>
        <taxon>Pseudomonadati</taxon>
        <taxon>Pseudomonadota</taxon>
        <taxon>Gammaproteobacteria</taxon>
        <taxon>Moraxellales</taxon>
        <taxon>Moraxellaceae</taxon>
        <taxon>Faucicola</taxon>
    </lineage>
</organism>
<protein>
    <recommendedName>
        <fullName evidence="4">PELOTA RNA-binding domain-containing protein</fullName>
    </recommendedName>
</protein>
<comment type="caution">
    <text evidence="3">The sequence shown here is derived from an EMBL/GenBank/DDBJ whole genome shotgun (WGS) entry which is preliminary data.</text>
</comment>
<feature type="domain" description="Cysteine protease StiP N-terminal" evidence="1">
    <location>
        <begin position="9"/>
        <end position="272"/>
    </location>
</feature>
<dbReference type="Pfam" id="PF11202">
    <property type="entry name" value="StiP"/>
    <property type="match status" value="1"/>
</dbReference>
<dbReference type="AlphaFoldDB" id="A0AAW6TGS2"/>
<evidence type="ECO:0008006" key="4">
    <source>
        <dbReference type="Google" id="ProtNLM"/>
    </source>
</evidence>
<dbReference type="PIRSF" id="PIRSF020979">
    <property type="entry name" value="UCP020979"/>
    <property type="match status" value="1"/>
</dbReference>
<dbReference type="InterPro" id="IPR028157">
    <property type="entry name" value="PELOTA_dom"/>
</dbReference>
<gene>
    <name evidence="3" type="ORF">E6P75_04890</name>
</gene>
<dbReference type="Pfam" id="PF15608">
    <property type="entry name" value="PELOTA_1"/>
    <property type="match status" value="1"/>
</dbReference>
<evidence type="ECO:0000259" key="1">
    <source>
        <dbReference type="Pfam" id="PF11202"/>
    </source>
</evidence>
<reference evidence="3" key="1">
    <citation type="submission" date="2019-04" db="EMBL/GenBank/DDBJ databases">
        <title>Moraxella osloensis CCUG 73412, isolated from corneal scrapings as causative agent of keratitis.</title>
        <authorList>
            <person name="Connolly G."/>
            <person name="Jaen-Luchoro D."/>
            <person name="Pinyeiro-Iglesias B."/>
            <person name="Curry A."/>
            <person name="Knowles S."/>
            <person name="Moore E.R.B."/>
        </authorList>
    </citation>
    <scope>NUCLEOTIDE SEQUENCE</scope>
    <source>
        <strain evidence="3">CCUG 73412</strain>
    </source>
</reference>